<dbReference type="Proteomes" id="UP000177354">
    <property type="component" value="Unassembled WGS sequence"/>
</dbReference>
<organism evidence="1 2">
    <name type="scientific">Candidatus Gottesmanbacteria bacterium RIFCSPHIGHO2_01_FULL_40_15</name>
    <dbReference type="NCBI Taxonomy" id="1798376"/>
    <lineage>
        <taxon>Bacteria</taxon>
        <taxon>Candidatus Gottesmaniibacteriota</taxon>
    </lineage>
</organism>
<comment type="caution">
    <text evidence="1">The sequence shown here is derived from an EMBL/GenBank/DDBJ whole genome shotgun (WGS) entry which is preliminary data.</text>
</comment>
<reference evidence="1 2" key="1">
    <citation type="journal article" date="2016" name="Nat. Commun.">
        <title>Thousands of microbial genomes shed light on interconnected biogeochemical processes in an aquifer system.</title>
        <authorList>
            <person name="Anantharaman K."/>
            <person name="Brown C.T."/>
            <person name="Hug L.A."/>
            <person name="Sharon I."/>
            <person name="Castelle C.J."/>
            <person name="Probst A.J."/>
            <person name="Thomas B.C."/>
            <person name="Singh A."/>
            <person name="Wilkins M.J."/>
            <person name="Karaoz U."/>
            <person name="Brodie E.L."/>
            <person name="Williams K.H."/>
            <person name="Hubbard S.S."/>
            <person name="Banfield J.F."/>
        </authorList>
    </citation>
    <scope>NUCLEOTIDE SEQUENCE [LARGE SCALE GENOMIC DNA]</scope>
</reference>
<evidence type="ECO:0000313" key="2">
    <source>
        <dbReference type="Proteomes" id="UP000177354"/>
    </source>
</evidence>
<gene>
    <name evidence="1" type="ORF">A2777_04825</name>
</gene>
<evidence type="ECO:0000313" key="1">
    <source>
        <dbReference type="EMBL" id="OGG05912.1"/>
    </source>
</evidence>
<dbReference type="AlphaFoldDB" id="A0A1F5Z1B2"/>
<sequence length="73" mass="8069">MFAYKTGKPCLNSTVLLWLKIRATSNYSPLKASLLHGDTEEINLIFFINLFASVSPCSKSGEIRLNAMDPPPP</sequence>
<accession>A0A1F5Z1B2</accession>
<name>A0A1F5Z1B2_9BACT</name>
<dbReference type="EMBL" id="MFJF01000021">
    <property type="protein sequence ID" value="OGG05912.1"/>
    <property type="molecule type" value="Genomic_DNA"/>
</dbReference>
<protein>
    <submittedName>
        <fullName evidence="1">Uncharacterized protein</fullName>
    </submittedName>
</protein>
<proteinExistence type="predicted"/>